<evidence type="ECO:0000256" key="7">
    <source>
        <dbReference type="ARBA" id="ARBA00047984"/>
    </source>
</evidence>
<dbReference type="PROSITE" id="PS00690">
    <property type="entry name" value="DEAH_ATP_HELICASE"/>
    <property type="match status" value="1"/>
</dbReference>
<dbReference type="InterPro" id="IPR048333">
    <property type="entry name" value="HA2_WH"/>
</dbReference>
<dbReference type="GO" id="GO:0003725">
    <property type="term" value="F:double-stranded RNA binding"/>
    <property type="evidence" value="ECO:0007669"/>
    <property type="project" value="TreeGrafter"/>
</dbReference>
<dbReference type="InterPro" id="IPR027417">
    <property type="entry name" value="P-loop_NTPase"/>
</dbReference>
<dbReference type="Pfam" id="PF04408">
    <property type="entry name" value="WHD_HA2"/>
    <property type="match status" value="1"/>
</dbReference>
<dbReference type="PANTHER" id="PTHR18934">
    <property type="entry name" value="ATP-DEPENDENT RNA HELICASE"/>
    <property type="match status" value="1"/>
</dbReference>
<evidence type="ECO:0000256" key="3">
    <source>
        <dbReference type="ARBA" id="ARBA00022741"/>
    </source>
</evidence>
<dbReference type="SMART" id="SM00847">
    <property type="entry name" value="HA2"/>
    <property type="match status" value="1"/>
</dbReference>
<dbReference type="STRING" id="478820.A0A196SCE2"/>
<reference evidence="10 11" key="1">
    <citation type="submission" date="2016-05" db="EMBL/GenBank/DDBJ databases">
        <title>Nuclear genome of Blastocystis sp. subtype 1 NandII.</title>
        <authorList>
            <person name="Gentekaki E."/>
            <person name="Curtis B."/>
            <person name="Stairs C."/>
            <person name="Eme L."/>
            <person name="Herman E."/>
            <person name="Klimes V."/>
            <person name="Arias M.C."/>
            <person name="Elias M."/>
            <person name="Hilliou F."/>
            <person name="Klute M."/>
            <person name="Malik S.-B."/>
            <person name="Pightling A."/>
            <person name="Rachubinski R."/>
            <person name="Salas D."/>
            <person name="Schlacht A."/>
            <person name="Suga H."/>
            <person name="Archibald J."/>
            <person name="Ball S.G."/>
            <person name="Clark G."/>
            <person name="Dacks J."/>
            <person name="Van Der Giezen M."/>
            <person name="Tsaousis A."/>
            <person name="Roger A."/>
        </authorList>
    </citation>
    <scope>NUCLEOTIDE SEQUENCE [LARGE SCALE GENOMIC DNA]</scope>
    <source>
        <strain evidence="11">ATCC 50177 / NandII</strain>
    </source>
</reference>
<feature type="domain" description="Helicase C-terminal" evidence="9">
    <location>
        <begin position="246"/>
        <end position="410"/>
    </location>
</feature>
<dbReference type="SMART" id="SM00487">
    <property type="entry name" value="DEXDc"/>
    <property type="match status" value="1"/>
</dbReference>
<dbReference type="Pfam" id="PF21010">
    <property type="entry name" value="HA2_C"/>
    <property type="match status" value="1"/>
</dbReference>
<dbReference type="OrthoDB" id="10253254at2759"/>
<proteinExistence type="inferred from homology"/>
<dbReference type="InterPro" id="IPR007502">
    <property type="entry name" value="Helicase-assoc_dom"/>
</dbReference>
<dbReference type="GO" id="GO:0016787">
    <property type="term" value="F:hydrolase activity"/>
    <property type="evidence" value="ECO:0007669"/>
    <property type="project" value="UniProtKB-KW"/>
</dbReference>
<keyword evidence="6" id="KW-0067">ATP-binding</keyword>
<dbReference type="InterPro" id="IPR001650">
    <property type="entry name" value="Helicase_C-like"/>
</dbReference>
<name>A0A196SCE2_BLAHN</name>
<comment type="catalytic activity">
    <reaction evidence="7">
        <text>ATP + H2O = ADP + phosphate + H(+)</text>
        <dbReference type="Rhea" id="RHEA:13065"/>
        <dbReference type="ChEBI" id="CHEBI:15377"/>
        <dbReference type="ChEBI" id="CHEBI:15378"/>
        <dbReference type="ChEBI" id="CHEBI:30616"/>
        <dbReference type="ChEBI" id="CHEBI:43474"/>
        <dbReference type="ChEBI" id="CHEBI:456216"/>
        <dbReference type="EC" id="3.6.4.13"/>
    </reaction>
</comment>
<protein>
    <recommendedName>
        <fullName evidence="2">RNA helicase</fullName>
        <ecNumber evidence="2">3.6.4.13</ecNumber>
    </recommendedName>
</protein>
<dbReference type="FunFam" id="3.40.50.300:FF:000578">
    <property type="entry name" value="probable ATP-dependent RNA helicase DHX35"/>
    <property type="match status" value="1"/>
</dbReference>
<evidence type="ECO:0000256" key="2">
    <source>
        <dbReference type="ARBA" id="ARBA00012552"/>
    </source>
</evidence>
<comment type="similarity">
    <text evidence="1">Belongs to the DEAD box helicase family. DEAH subfamily.</text>
</comment>
<dbReference type="Pfam" id="PF00271">
    <property type="entry name" value="Helicase_C"/>
    <property type="match status" value="1"/>
</dbReference>
<evidence type="ECO:0000256" key="5">
    <source>
        <dbReference type="ARBA" id="ARBA00022806"/>
    </source>
</evidence>
<dbReference type="Gene3D" id="1.20.120.1080">
    <property type="match status" value="1"/>
</dbReference>
<evidence type="ECO:0000256" key="1">
    <source>
        <dbReference type="ARBA" id="ARBA00008792"/>
    </source>
</evidence>
<dbReference type="PANTHER" id="PTHR18934:SF118">
    <property type="entry name" value="ATP-DEPENDENT RNA HELICASE DHX33"/>
    <property type="match status" value="1"/>
</dbReference>
<dbReference type="Pfam" id="PF07717">
    <property type="entry name" value="OB_NTP_bind"/>
    <property type="match status" value="1"/>
</dbReference>
<comment type="caution">
    <text evidence="10">The sequence shown here is derived from an EMBL/GenBank/DDBJ whole genome shotgun (WGS) entry which is preliminary data.</text>
</comment>
<sequence>MPKRGVKEIVFNEGEGGNVKSFRNQKGQKSFQELQEERKSLPVYAYRKQIIESVKRNPTTIIVGETGSGKTTQIAQYLHESGFFNEGVIGITQPRRVAAITVAKRVAEERGAVLGDEVGYCVRFDDCTSANTYIKFITDGMLLREAMVDSALSQYSVIIIDEAHERSLQTDILCSFIRSIQERRKVRLIVMSATLQSDLFEKYYYPDGTGAQHPGHLIQIEGRTFPVEVYYTPTPEPDYIEAALITVLQLHLDMPPGDILVFLTGQEEIESLALLLQEKIKLLPKDADPLLAFMDQLVVFTPAPPHTRKVILSTNIAESSVTISGIKYVVDTGMVKIRVSQTATGLESLLVVPISKSHAWQRTGRAGRESNGKCFRLFPESEFLKLAEDSVPEIQRCNLASIILQLKTIGVQDILNFRYLQAPSRESLKRSLQQLLMLGALDRKTGTLTKLGRQMAMLPLDPIFARLLIMSKEYHCTSEILDIVSILSVENVFYFPRDEKEKATVSHKRFASVYGDHLTYLNVFHAYREARGSSEWCGDNFINSRSMRTATEIRKQLVDYCKKLDMEEVSCEGELDQVRKCLTVGMFTQIAKKVGEVVKNSRSEYRTMVGNKTAAIHPASVLFQKKPYPEAIELVYTTKDYFRGVTAIEANWISELVPEWFSSQHS</sequence>
<evidence type="ECO:0000259" key="9">
    <source>
        <dbReference type="PROSITE" id="PS51194"/>
    </source>
</evidence>
<feature type="domain" description="Helicase ATP-binding" evidence="8">
    <location>
        <begin position="51"/>
        <end position="213"/>
    </location>
</feature>
<dbReference type="PROSITE" id="PS51194">
    <property type="entry name" value="HELICASE_CTER"/>
    <property type="match status" value="1"/>
</dbReference>
<organism evidence="10 11">
    <name type="scientific">Blastocystis sp. subtype 1 (strain ATCC 50177 / NandII)</name>
    <dbReference type="NCBI Taxonomy" id="478820"/>
    <lineage>
        <taxon>Eukaryota</taxon>
        <taxon>Sar</taxon>
        <taxon>Stramenopiles</taxon>
        <taxon>Bigyra</taxon>
        <taxon>Opalozoa</taxon>
        <taxon>Opalinata</taxon>
        <taxon>Blastocystidae</taxon>
        <taxon>Blastocystis</taxon>
    </lineage>
</organism>
<keyword evidence="3" id="KW-0547">Nucleotide-binding</keyword>
<dbReference type="GO" id="GO:0005730">
    <property type="term" value="C:nucleolus"/>
    <property type="evidence" value="ECO:0007669"/>
    <property type="project" value="TreeGrafter"/>
</dbReference>
<dbReference type="SMART" id="SM00490">
    <property type="entry name" value="HELICc"/>
    <property type="match status" value="1"/>
</dbReference>
<dbReference type="SMART" id="SM00382">
    <property type="entry name" value="AAA"/>
    <property type="match status" value="1"/>
</dbReference>
<dbReference type="InterPro" id="IPR011709">
    <property type="entry name" value="DEAD-box_helicase_OB_fold"/>
</dbReference>
<dbReference type="Proteomes" id="UP000078348">
    <property type="component" value="Unassembled WGS sequence"/>
</dbReference>
<evidence type="ECO:0000256" key="4">
    <source>
        <dbReference type="ARBA" id="ARBA00022801"/>
    </source>
</evidence>
<dbReference type="InterPro" id="IPR014001">
    <property type="entry name" value="Helicase_ATP-bd"/>
</dbReference>
<dbReference type="GO" id="GO:0045943">
    <property type="term" value="P:positive regulation of transcription by RNA polymerase I"/>
    <property type="evidence" value="ECO:0007669"/>
    <property type="project" value="TreeGrafter"/>
</dbReference>
<accession>A0A196SCE2</accession>
<dbReference type="GO" id="GO:0005524">
    <property type="term" value="F:ATP binding"/>
    <property type="evidence" value="ECO:0007669"/>
    <property type="project" value="UniProtKB-KW"/>
</dbReference>
<dbReference type="InterPro" id="IPR003593">
    <property type="entry name" value="AAA+_ATPase"/>
</dbReference>
<keyword evidence="11" id="KW-1185">Reference proteome</keyword>
<dbReference type="CDD" id="cd18791">
    <property type="entry name" value="SF2_C_RHA"/>
    <property type="match status" value="1"/>
</dbReference>
<evidence type="ECO:0000313" key="10">
    <source>
        <dbReference type="EMBL" id="OAO13792.1"/>
    </source>
</evidence>
<dbReference type="InterPro" id="IPR002464">
    <property type="entry name" value="DNA/RNA_helicase_DEAH_CS"/>
</dbReference>
<keyword evidence="5 10" id="KW-0347">Helicase</keyword>
<gene>
    <name evidence="10" type="ORF">AV274_4467</name>
</gene>
<dbReference type="EC" id="3.6.4.13" evidence="2"/>
<keyword evidence="4" id="KW-0378">Hydrolase</keyword>
<dbReference type="PROSITE" id="PS51192">
    <property type="entry name" value="HELICASE_ATP_BIND_1"/>
    <property type="match status" value="1"/>
</dbReference>
<dbReference type="GO" id="GO:0003724">
    <property type="term" value="F:RNA helicase activity"/>
    <property type="evidence" value="ECO:0007669"/>
    <property type="project" value="UniProtKB-EC"/>
</dbReference>
<evidence type="ECO:0000259" key="8">
    <source>
        <dbReference type="PROSITE" id="PS51192"/>
    </source>
</evidence>
<dbReference type="Gene3D" id="3.40.50.300">
    <property type="entry name" value="P-loop containing nucleotide triphosphate hydrolases"/>
    <property type="match status" value="2"/>
</dbReference>
<dbReference type="SUPFAM" id="SSF52540">
    <property type="entry name" value="P-loop containing nucleoside triphosphate hydrolases"/>
    <property type="match status" value="1"/>
</dbReference>
<evidence type="ECO:0000313" key="11">
    <source>
        <dbReference type="Proteomes" id="UP000078348"/>
    </source>
</evidence>
<dbReference type="InterPro" id="IPR011545">
    <property type="entry name" value="DEAD/DEAH_box_helicase_dom"/>
</dbReference>
<dbReference type="Pfam" id="PF00270">
    <property type="entry name" value="DEAD"/>
    <property type="match status" value="1"/>
</dbReference>
<dbReference type="AlphaFoldDB" id="A0A196SCE2"/>
<dbReference type="EMBL" id="LXWW01000320">
    <property type="protein sequence ID" value="OAO13792.1"/>
    <property type="molecule type" value="Genomic_DNA"/>
</dbReference>
<evidence type="ECO:0000256" key="6">
    <source>
        <dbReference type="ARBA" id="ARBA00022840"/>
    </source>
</evidence>